<dbReference type="InterPro" id="IPR008978">
    <property type="entry name" value="HSP20-like_chaperone"/>
</dbReference>
<evidence type="ECO:0000256" key="5">
    <source>
        <dbReference type="ARBA" id="ARBA00023136"/>
    </source>
</evidence>
<comment type="subcellular location">
    <subcellularLocation>
        <location evidence="1">Membrane</location>
        <topology evidence="1">Multi-pass membrane protein</topology>
    </subcellularLocation>
</comment>
<dbReference type="SMART" id="SM00679">
    <property type="entry name" value="CTNS"/>
    <property type="match status" value="1"/>
</dbReference>
<dbReference type="InterPro" id="IPR011990">
    <property type="entry name" value="TPR-like_helical_dom_sf"/>
</dbReference>
<gene>
    <name evidence="11" type="ORF">NEOLI_000893</name>
</gene>
<proteinExistence type="inferred from homology"/>
<dbReference type="GO" id="GO:0098852">
    <property type="term" value="C:lytic vacuole membrane"/>
    <property type="evidence" value="ECO:0007669"/>
    <property type="project" value="UniProtKB-ARBA"/>
</dbReference>
<evidence type="ECO:0000256" key="1">
    <source>
        <dbReference type="ARBA" id="ARBA00004141"/>
    </source>
</evidence>
<dbReference type="PANTHER" id="PTHR45862">
    <property type="entry name" value="PROTEIN SGT1 HOMOLOG"/>
    <property type="match status" value="1"/>
</dbReference>
<comment type="caution">
    <text evidence="11">The sequence shown here is derived from an EMBL/GenBank/DDBJ whole genome shotgun (WGS) entry which is preliminary data.</text>
</comment>
<dbReference type="AlphaFoldDB" id="A0A1U7LUJ5"/>
<dbReference type="InterPro" id="IPR007699">
    <property type="entry name" value="SGS_dom"/>
</dbReference>
<comment type="similarity">
    <text evidence="2">Belongs to the SGT1 family.</text>
</comment>
<evidence type="ECO:0000256" key="8">
    <source>
        <dbReference type="SAM" id="Phobius"/>
    </source>
</evidence>
<name>A0A1U7LUJ5_NEOID</name>
<evidence type="ECO:0000256" key="3">
    <source>
        <dbReference type="ARBA" id="ARBA00022692"/>
    </source>
</evidence>
<evidence type="ECO:0000313" key="12">
    <source>
        <dbReference type="Proteomes" id="UP000186594"/>
    </source>
</evidence>
<keyword evidence="3 8" id="KW-0812">Transmembrane</keyword>
<dbReference type="InterPro" id="IPR006603">
    <property type="entry name" value="PQ-loop_rpt"/>
</dbReference>
<dbReference type="InterPro" id="IPR019734">
    <property type="entry name" value="TPR_rpt"/>
</dbReference>
<keyword evidence="4 8" id="KW-1133">Transmembrane helix</keyword>
<feature type="domain" description="SGS" evidence="9">
    <location>
        <begin position="291"/>
        <end position="377"/>
    </location>
</feature>
<evidence type="ECO:0000256" key="7">
    <source>
        <dbReference type="ARBA" id="ARBA00050768"/>
    </source>
</evidence>
<dbReference type="EMBL" id="LXFE01000205">
    <property type="protein sequence ID" value="OLL26337.1"/>
    <property type="molecule type" value="Genomic_DNA"/>
</dbReference>
<dbReference type="Pfam" id="PF04193">
    <property type="entry name" value="PQ-loop"/>
    <property type="match status" value="1"/>
</dbReference>
<dbReference type="STRING" id="1198029.A0A1U7LUJ5"/>
<accession>A0A1U7LUJ5</accession>
<sequence>MPDGAALKAQAVVALEKGDNKDAIELLTRAIEQIPTSIDYYIKRSNAYQRDKQYDMALRDSEKAVKMAGDGGKRELIGQAQFRRGIAFYMKDNFASAKQCFEWAEKYDGEKKLINIWKSKLSNKDISSQSAILEFPDIENEAFVHEASSGLRGGSQPLGGYASEISSNSKQSIDIPLLARQSISETTDLPAKVRHEWYQTASHVIVTLFVKNIPKEKIKVEITPTSLSVSFPNTKGSEFAFDIDPFAHQVSKEESSFRALSTKLEVHLKKVEPKQWNVLEGAEESKPQGIEYPTSSRKGAKNWDSIANETKEDDDSGNPDALFKHLFKDADEDMKRAMMKSYVESNGTALSTDWRSVSKEKVECLPPDVFLSISVGPIPLRSSSDITSLMYPLPPLASPHSLSGIAGSISIACWVVVFSPQIIENYKRRSGDGLSLAFLWIWLLGDVFNVAGALFQGIMPTMTILAFYYTLADVVLILQVHYYRKYGNKLESFPEHLSETEPLIPSVSTEVPIFEMKQKRALIRNIAYNTTILFAVWLAGFFAWILLTFVLPRSGNFCEGASLSIPGKHAKPLCSNAYD</sequence>
<dbReference type="SUPFAM" id="SSF49764">
    <property type="entry name" value="HSP20-like chaperones"/>
    <property type="match status" value="1"/>
</dbReference>
<feature type="transmembrane region" description="Helical" evidence="8">
    <location>
        <begin position="526"/>
        <end position="547"/>
    </location>
</feature>
<protein>
    <submittedName>
        <fullName evidence="11">Cochaperone protein, regulates activity of adenylyl cyclase Cyr1p</fullName>
    </submittedName>
</protein>
<dbReference type="Gene3D" id="1.25.40.10">
    <property type="entry name" value="Tetratricopeptide repeat domain"/>
    <property type="match status" value="1"/>
</dbReference>
<dbReference type="Pfam" id="PF04969">
    <property type="entry name" value="CS"/>
    <property type="match status" value="1"/>
</dbReference>
<comment type="similarity">
    <text evidence="6">Belongs to the laat-1 family.</text>
</comment>
<keyword evidence="12" id="KW-1185">Reference proteome</keyword>
<dbReference type="GO" id="GO:0034486">
    <property type="term" value="P:vacuolar transmembrane transport"/>
    <property type="evidence" value="ECO:0007669"/>
    <property type="project" value="UniProtKB-ARBA"/>
</dbReference>
<keyword evidence="5 8" id="KW-0472">Membrane</keyword>
<dbReference type="FunFam" id="1.20.1280.290:FF:000009">
    <property type="entry name" value="PQ loop repeat family protein"/>
    <property type="match status" value="1"/>
</dbReference>
<evidence type="ECO:0000259" key="9">
    <source>
        <dbReference type="PROSITE" id="PS51048"/>
    </source>
</evidence>
<dbReference type="Proteomes" id="UP000186594">
    <property type="component" value="Unassembled WGS sequence"/>
</dbReference>
<feature type="transmembrane region" description="Helical" evidence="8">
    <location>
        <begin position="402"/>
        <end position="423"/>
    </location>
</feature>
<dbReference type="InterPro" id="IPR044563">
    <property type="entry name" value="Sgt1-like"/>
</dbReference>
<dbReference type="Gene3D" id="1.20.1280.290">
    <property type="match status" value="1"/>
</dbReference>
<evidence type="ECO:0000256" key="4">
    <source>
        <dbReference type="ARBA" id="ARBA00022989"/>
    </source>
</evidence>
<dbReference type="SMART" id="SM00028">
    <property type="entry name" value="TPR"/>
    <property type="match status" value="3"/>
</dbReference>
<dbReference type="Pfam" id="PF05002">
    <property type="entry name" value="SGS"/>
    <property type="match status" value="1"/>
</dbReference>
<dbReference type="GO" id="GO:0015174">
    <property type="term" value="F:basic amino acid transmembrane transporter activity"/>
    <property type="evidence" value="ECO:0007669"/>
    <property type="project" value="UniProtKB-ARBA"/>
</dbReference>
<evidence type="ECO:0000256" key="6">
    <source>
        <dbReference type="ARBA" id="ARBA00038039"/>
    </source>
</evidence>
<evidence type="ECO:0000313" key="11">
    <source>
        <dbReference type="EMBL" id="OLL26337.1"/>
    </source>
</evidence>
<dbReference type="PROSITE" id="PS51203">
    <property type="entry name" value="CS"/>
    <property type="match status" value="1"/>
</dbReference>
<reference evidence="11 12" key="1">
    <citation type="submission" date="2016-04" db="EMBL/GenBank/DDBJ databases">
        <title>Evolutionary innovation and constraint leading to complex multicellularity in the Ascomycota.</title>
        <authorList>
            <person name="Cisse O."/>
            <person name="Nguyen A."/>
            <person name="Hewitt D.A."/>
            <person name="Jedd G."/>
            <person name="Stajich J.E."/>
        </authorList>
    </citation>
    <scope>NUCLEOTIDE SEQUENCE [LARGE SCALE GENOMIC DNA]</scope>
    <source>
        <strain evidence="11 12">DAH-3</strain>
    </source>
</reference>
<dbReference type="InterPro" id="IPR007052">
    <property type="entry name" value="CS_dom"/>
</dbReference>
<evidence type="ECO:0000256" key="2">
    <source>
        <dbReference type="ARBA" id="ARBA00008509"/>
    </source>
</evidence>
<dbReference type="OrthoDB" id="1898560at2759"/>
<evidence type="ECO:0000259" key="10">
    <source>
        <dbReference type="PROSITE" id="PS51203"/>
    </source>
</evidence>
<feature type="transmembrane region" description="Helical" evidence="8">
    <location>
        <begin position="435"/>
        <end position="458"/>
    </location>
</feature>
<comment type="catalytic activity">
    <reaction evidence="7">
        <text>L-histidine(out) + L-arginine(in) = L-histidine(in) + L-arginine(out)</text>
        <dbReference type="Rhea" id="RHEA:71063"/>
        <dbReference type="ChEBI" id="CHEBI:32682"/>
        <dbReference type="ChEBI" id="CHEBI:57595"/>
    </reaction>
</comment>
<feature type="transmembrane region" description="Helical" evidence="8">
    <location>
        <begin position="464"/>
        <end position="483"/>
    </location>
</feature>
<dbReference type="SUPFAM" id="SSF48452">
    <property type="entry name" value="TPR-like"/>
    <property type="match status" value="1"/>
</dbReference>
<organism evidence="11 12">
    <name type="scientific">Neolecta irregularis (strain DAH-3)</name>
    <dbReference type="NCBI Taxonomy" id="1198029"/>
    <lineage>
        <taxon>Eukaryota</taxon>
        <taxon>Fungi</taxon>
        <taxon>Dikarya</taxon>
        <taxon>Ascomycota</taxon>
        <taxon>Taphrinomycotina</taxon>
        <taxon>Neolectales</taxon>
        <taxon>Neolectaceae</taxon>
        <taxon>Neolecta</taxon>
    </lineage>
</organism>
<dbReference type="GO" id="GO:0051087">
    <property type="term" value="F:protein-folding chaperone binding"/>
    <property type="evidence" value="ECO:0007669"/>
    <property type="project" value="InterPro"/>
</dbReference>
<dbReference type="CDD" id="cd06466">
    <property type="entry name" value="p23_CS_SGT1_like"/>
    <property type="match status" value="1"/>
</dbReference>
<dbReference type="PROSITE" id="PS51048">
    <property type="entry name" value="SGS"/>
    <property type="match status" value="1"/>
</dbReference>
<dbReference type="Gene3D" id="2.60.40.790">
    <property type="match status" value="1"/>
</dbReference>
<feature type="domain" description="CS" evidence="10">
    <location>
        <begin position="190"/>
        <end position="280"/>
    </location>
</feature>